<feature type="region of interest" description="Disordered" evidence="2">
    <location>
        <begin position="1"/>
        <end position="21"/>
    </location>
</feature>
<dbReference type="InterPro" id="IPR009579">
    <property type="entry name" value="DUF1192"/>
</dbReference>
<dbReference type="Proteomes" id="UP000239772">
    <property type="component" value="Unassembled WGS sequence"/>
</dbReference>
<dbReference type="RefSeq" id="WP_106334742.1">
    <property type="nucleotide sequence ID" value="NZ_PVZS01000001.1"/>
</dbReference>
<organism evidence="3 4">
    <name type="scientific">Alsobacter soli</name>
    <dbReference type="NCBI Taxonomy" id="2109933"/>
    <lineage>
        <taxon>Bacteria</taxon>
        <taxon>Pseudomonadati</taxon>
        <taxon>Pseudomonadota</taxon>
        <taxon>Alphaproteobacteria</taxon>
        <taxon>Hyphomicrobiales</taxon>
        <taxon>Alsobacteraceae</taxon>
        <taxon>Alsobacter</taxon>
    </lineage>
</organism>
<evidence type="ECO:0000256" key="1">
    <source>
        <dbReference type="SAM" id="Coils"/>
    </source>
</evidence>
<dbReference type="AlphaFoldDB" id="A0A2T1HZ41"/>
<comment type="caution">
    <text evidence="3">The sequence shown here is derived from an EMBL/GenBank/DDBJ whole genome shotgun (WGS) entry which is preliminary data.</text>
</comment>
<feature type="coiled-coil region" evidence="1">
    <location>
        <begin position="28"/>
        <end position="55"/>
    </location>
</feature>
<evidence type="ECO:0000313" key="3">
    <source>
        <dbReference type="EMBL" id="PSC06957.1"/>
    </source>
</evidence>
<keyword evidence="1" id="KW-0175">Coiled coil</keyword>
<protein>
    <submittedName>
        <fullName evidence="3">DUF1192 domain-containing protein</fullName>
    </submittedName>
</protein>
<dbReference type="OrthoDB" id="7872350at2"/>
<keyword evidence="4" id="KW-1185">Reference proteome</keyword>
<dbReference type="EMBL" id="PVZS01000001">
    <property type="protein sequence ID" value="PSC06957.1"/>
    <property type="molecule type" value="Genomic_DNA"/>
</dbReference>
<gene>
    <name evidence="3" type="ORF">SLNSH_00815</name>
</gene>
<name>A0A2T1HZ41_9HYPH</name>
<dbReference type="Pfam" id="PF06698">
    <property type="entry name" value="DUF1192"/>
    <property type="match status" value="1"/>
</dbReference>
<reference evidence="4" key="1">
    <citation type="submission" date="2018-03" db="EMBL/GenBank/DDBJ databases">
        <authorList>
            <person name="Sun L."/>
            <person name="Liu H."/>
            <person name="Chen W."/>
            <person name="Huang K."/>
            <person name="Liu W."/>
            <person name="Gao X."/>
        </authorList>
    </citation>
    <scope>NUCLEOTIDE SEQUENCE [LARGE SCALE GENOMIC DNA]</scope>
    <source>
        <strain evidence="4">SH9</strain>
    </source>
</reference>
<evidence type="ECO:0000313" key="4">
    <source>
        <dbReference type="Proteomes" id="UP000239772"/>
    </source>
</evidence>
<accession>A0A2T1HZ41</accession>
<evidence type="ECO:0000256" key="2">
    <source>
        <dbReference type="SAM" id="MobiDB-lite"/>
    </source>
</evidence>
<proteinExistence type="predicted"/>
<sequence>MPDPFADDLPQRKPAQHVLGQDLSAMSVDELDERVEQLQAEIARLQEARRAKMASRDAAAAFFKS</sequence>